<dbReference type="Pfam" id="PF00107">
    <property type="entry name" value="ADH_zinc_N"/>
    <property type="match status" value="1"/>
</dbReference>
<evidence type="ECO:0000256" key="1">
    <source>
        <dbReference type="ARBA" id="ARBA00023002"/>
    </source>
</evidence>
<protein>
    <submittedName>
        <fullName evidence="4">Zinc-binding dehydrogenase</fullName>
    </submittedName>
</protein>
<dbReference type="SUPFAM" id="SSF51735">
    <property type="entry name" value="NAD(P)-binding Rossmann-fold domains"/>
    <property type="match status" value="1"/>
</dbReference>
<dbReference type="InterPro" id="IPR036291">
    <property type="entry name" value="NAD(P)-bd_dom_sf"/>
</dbReference>
<dbReference type="InterPro" id="IPR050129">
    <property type="entry name" value="Zn_alcohol_dh"/>
</dbReference>
<dbReference type="InterPro" id="IPR013149">
    <property type="entry name" value="ADH-like_C"/>
</dbReference>
<gene>
    <name evidence="4" type="ORF">FYJ85_05865</name>
</gene>
<evidence type="ECO:0000259" key="3">
    <source>
        <dbReference type="Pfam" id="PF08240"/>
    </source>
</evidence>
<organism evidence="4 5">
    <name type="scientific">Victivallis lenta</name>
    <dbReference type="NCBI Taxonomy" id="2606640"/>
    <lineage>
        <taxon>Bacteria</taxon>
        <taxon>Pseudomonadati</taxon>
        <taxon>Lentisphaerota</taxon>
        <taxon>Lentisphaeria</taxon>
        <taxon>Victivallales</taxon>
        <taxon>Victivallaceae</taxon>
        <taxon>Victivallis</taxon>
    </lineage>
</organism>
<dbReference type="EMBL" id="VUNS01000004">
    <property type="protein sequence ID" value="MST96571.1"/>
    <property type="molecule type" value="Genomic_DNA"/>
</dbReference>
<sequence>MDLIRTPAVVIERPFEAAFRPVALTPKRADTVVAQTLWSAISTGTDMKTYRGEQHPEQCYYPLVPGYENMGVILEEGSYAPDLKAGDRVMINECRKYGDVCAAWGGGTRLVHKDSDNAGGAGDPMCKVPDNVSDTDAVLAYLACVPLKGLEKFDLRPTDTVVVVGAGMVGISAMQLLKIKCPGIRVIAIEKNGFRREIAQHYADVVLPHDDTTERKLLDLTGGKKADKIMECSGNPAVPGILHRYLKDGGWGDDDEPGHIHLQGDYPEKLLFDHYHRWFTKNCTITMSCAIKARGKAEILKYMAEGKFDTSHLPCEIWPVQKVKEAFEYQNRKGYNVFKILLDWREVK</sequence>
<evidence type="ECO:0000313" key="4">
    <source>
        <dbReference type="EMBL" id="MST96571.1"/>
    </source>
</evidence>
<dbReference type="PANTHER" id="PTHR43401">
    <property type="entry name" value="L-THREONINE 3-DEHYDROGENASE"/>
    <property type="match status" value="1"/>
</dbReference>
<dbReference type="Gene3D" id="3.40.50.720">
    <property type="entry name" value="NAD(P)-binding Rossmann-like Domain"/>
    <property type="match status" value="1"/>
</dbReference>
<dbReference type="AlphaFoldDB" id="A0A844G1N6"/>
<comment type="caution">
    <text evidence="4">The sequence shown here is derived from an EMBL/GenBank/DDBJ whole genome shotgun (WGS) entry which is preliminary data.</text>
</comment>
<evidence type="ECO:0000313" key="5">
    <source>
        <dbReference type="Proteomes" id="UP000435649"/>
    </source>
</evidence>
<feature type="domain" description="Alcohol dehydrogenase-like N-terminal" evidence="3">
    <location>
        <begin position="43"/>
        <end position="103"/>
    </location>
</feature>
<dbReference type="GO" id="GO:0016491">
    <property type="term" value="F:oxidoreductase activity"/>
    <property type="evidence" value="ECO:0007669"/>
    <property type="project" value="UniProtKB-KW"/>
</dbReference>
<accession>A0A844G1N6</accession>
<dbReference type="Pfam" id="PF08240">
    <property type="entry name" value="ADH_N"/>
    <property type="match status" value="1"/>
</dbReference>
<feature type="domain" description="Alcohol dehydrogenase-like C-terminal" evidence="2">
    <location>
        <begin position="169"/>
        <end position="238"/>
    </location>
</feature>
<reference evidence="4 5" key="1">
    <citation type="submission" date="2019-08" db="EMBL/GenBank/DDBJ databases">
        <title>In-depth cultivation of the pig gut microbiome towards novel bacterial diversity and tailored functional studies.</title>
        <authorList>
            <person name="Wylensek D."/>
            <person name="Hitch T.C.A."/>
            <person name="Clavel T."/>
        </authorList>
    </citation>
    <scope>NUCLEOTIDE SEQUENCE [LARGE SCALE GENOMIC DNA]</scope>
    <source>
        <strain evidence="4 5">BBE-744-WT-12</strain>
    </source>
</reference>
<proteinExistence type="predicted"/>
<dbReference type="Gene3D" id="3.90.180.10">
    <property type="entry name" value="Medium-chain alcohol dehydrogenases, catalytic domain"/>
    <property type="match status" value="1"/>
</dbReference>
<dbReference type="InterPro" id="IPR011032">
    <property type="entry name" value="GroES-like_sf"/>
</dbReference>
<dbReference type="Proteomes" id="UP000435649">
    <property type="component" value="Unassembled WGS sequence"/>
</dbReference>
<dbReference type="RefSeq" id="WP_106054491.1">
    <property type="nucleotide sequence ID" value="NZ_VUNS01000004.1"/>
</dbReference>
<keyword evidence="1" id="KW-0560">Oxidoreductase</keyword>
<dbReference type="PANTHER" id="PTHR43401:SF2">
    <property type="entry name" value="L-THREONINE 3-DEHYDROGENASE"/>
    <property type="match status" value="1"/>
</dbReference>
<evidence type="ECO:0000259" key="2">
    <source>
        <dbReference type="Pfam" id="PF00107"/>
    </source>
</evidence>
<dbReference type="InterPro" id="IPR013154">
    <property type="entry name" value="ADH-like_N"/>
</dbReference>
<name>A0A844G1N6_9BACT</name>
<keyword evidence="5" id="KW-1185">Reference proteome</keyword>
<dbReference type="SUPFAM" id="SSF50129">
    <property type="entry name" value="GroES-like"/>
    <property type="match status" value="1"/>
</dbReference>